<accession>A0A2J5HWD5</accession>
<dbReference type="PANTHER" id="PTHR40628:SF1">
    <property type="entry name" value="CHROMO DOMAIN-CONTAINING PROTEIN"/>
    <property type="match status" value="1"/>
</dbReference>
<evidence type="ECO:0000313" key="3">
    <source>
        <dbReference type="Proteomes" id="UP000235023"/>
    </source>
</evidence>
<evidence type="ECO:0000313" key="2">
    <source>
        <dbReference type="EMBL" id="PLN81657.1"/>
    </source>
</evidence>
<keyword evidence="3" id="KW-1185">Reference proteome</keyword>
<sequence length="237" mass="25326">MDLTPNATSTLRTRTLDDFLADDDDQSYPHNPGPTSTIPTTATTTTSQTTHPPTEKRTRTATLTKPPTKDWMVVQGNAHYARDLSTFLPGSYRPTHQTLSHNIFDPSSELHVAGIGSVRIPVQTGPAPTDTNVLELHDVLHVPEAVCNGFNPLLYGSSLSCYEGWWEGRVAGGGERPAWVARGFAGGARLVLLGRAEEDGVGSEIVDTVSSWDGGAGGGLSLYVSGEEWAGIRENLG</sequence>
<proteinExistence type="predicted"/>
<dbReference type="OrthoDB" id="4232400at2759"/>
<dbReference type="PANTHER" id="PTHR40628">
    <property type="entry name" value="CHROMO DOMAIN-CONTAINING PROTEIN"/>
    <property type="match status" value="1"/>
</dbReference>
<evidence type="ECO:0000256" key="1">
    <source>
        <dbReference type="SAM" id="MobiDB-lite"/>
    </source>
</evidence>
<reference evidence="3" key="1">
    <citation type="submission" date="2017-12" db="EMBL/GenBank/DDBJ databases">
        <authorList>
            <consortium name="DOE Joint Genome Institute"/>
            <person name="Mondo S.J."/>
            <person name="Kjaerbolling I."/>
            <person name="Vesth T.C."/>
            <person name="Frisvad J.C."/>
            <person name="Nybo J.L."/>
            <person name="Theobald S."/>
            <person name="Kuo A."/>
            <person name="Bowyer P."/>
            <person name="Matsuda Y."/>
            <person name="Lyhne E.K."/>
            <person name="Kogle M.E."/>
            <person name="Clum A."/>
            <person name="Lipzen A."/>
            <person name="Salamov A."/>
            <person name="Ngan C.Y."/>
            <person name="Daum C."/>
            <person name="Chiniquy J."/>
            <person name="Barry K."/>
            <person name="LaButti K."/>
            <person name="Haridas S."/>
            <person name="Simmons B.A."/>
            <person name="Magnuson J.K."/>
            <person name="Mortensen U.H."/>
            <person name="Larsen T.O."/>
            <person name="Grigoriev I.V."/>
            <person name="Baker S.E."/>
            <person name="Andersen M.R."/>
            <person name="Nordberg H.P."/>
            <person name="Cantor M.N."/>
            <person name="Hua S.X."/>
        </authorList>
    </citation>
    <scope>NUCLEOTIDE SEQUENCE [LARGE SCALE GENOMIC DNA]</scope>
    <source>
        <strain evidence="3">IBT 19404</strain>
    </source>
</reference>
<name>A0A2J5HWD5_9EURO</name>
<dbReference type="Proteomes" id="UP000235023">
    <property type="component" value="Unassembled WGS sequence"/>
</dbReference>
<organism evidence="2 3">
    <name type="scientific">Aspergillus taichungensis</name>
    <dbReference type="NCBI Taxonomy" id="482145"/>
    <lineage>
        <taxon>Eukaryota</taxon>
        <taxon>Fungi</taxon>
        <taxon>Dikarya</taxon>
        <taxon>Ascomycota</taxon>
        <taxon>Pezizomycotina</taxon>
        <taxon>Eurotiomycetes</taxon>
        <taxon>Eurotiomycetidae</taxon>
        <taxon>Eurotiales</taxon>
        <taxon>Aspergillaceae</taxon>
        <taxon>Aspergillus</taxon>
        <taxon>Aspergillus subgen. Circumdati</taxon>
    </lineage>
</organism>
<feature type="region of interest" description="Disordered" evidence="1">
    <location>
        <begin position="1"/>
        <end position="61"/>
    </location>
</feature>
<dbReference type="EMBL" id="KZ559534">
    <property type="protein sequence ID" value="PLN81657.1"/>
    <property type="molecule type" value="Genomic_DNA"/>
</dbReference>
<protein>
    <submittedName>
        <fullName evidence="2">Uncharacterized protein</fullName>
    </submittedName>
</protein>
<gene>
    <name evidence="2" type="ORF">BDW42DRAFT_193562</name>
</gene>
<feature type="compositionally biased region" description="Low complexity" evidence="1">
    <location>
        <begin position="33"/>
        <end position="52"/>
    </location>
</feature>
<dbReference type="AlphaFoldDB" id="A0A2J5HWD5"/>